<reference evidence="3" key="1">
    <citation type="journal article" date="2021" name="PeerJ">
        <title>Extensive microbial diversity within the chicken gut microbiome revealed by metagenomics and culture.</title>
        <authorList>
            <person name="Gilroy R."/>
            <person name="Ravi A."/>
            <person name="Getino M."/>
            <person name="Pursley I."/>
            <person name="Horton D.L."/>
            <person name="Alikhan N.F."/>
            <person name="Baker D."/>
            <person name="Gharbi K."/>
            <person name="Hall N."/>
            <person name="Watson M."/>
            <person name="Adriaenssens E.M."/>
            <person name="Foster-Nyarko E."/>
            <person name="Jarju S."/>
            <person name="Secka A."/>
            <person name="Antonio M."/>
            <person name="Oren A."/>
            <person name="Chaudhuri R.R."/>
            <person name="La Ragione R."/>
            <person name="Hildebrand F."/>
            <person name="Pallen M.J."/>
        </authorList>
    </citation>
    <scope>NUCLEOTIDE SEQUENCE</scope>
    <source>
        <strain evidence="3">ChiHjej12B11-14209</strain>
    </source>
</reference>
<sequence>MDRLEYLVKTLSRTRRKDYENYVVNAVWNRLGDNELRPVSQQFVTGLDGKRYFIDLYFPQLNIGVECDEAYHLGQAAHDRARERTLIDVLSHIELDKSYVPFHVDVSGGFEKTEQQIDLVVEKIRSAALAARESGSFVAWEPGRPVGERLGDLAEIRVGDDLGFPSIIETCNALFLTGYRGEGGRFRAFFRPRRGPYAHLFAEKYVLWFAPVHVAGQNGRTWENYVSEDGRTIFEVNTELSVEELDSAEDFERVVFVKARNPITGRSEYRFLGVFAMAGHDTYQGLDCRRYDRTSDHFKLQQNVPA</sequence>
<dbReference type="EMBL" id="DXBM01000016">
    <property type="protein sequence ID" value="HIZ45653.1"/>
    <property type="molecule type" value="Genomic_DNA"/>
</dbReference>
<reference evidence="3" key="2">
    <citation type="submission" date="2021-04" db="EMBL/GenBank/DDBJ databases">
        <authorList>
            <person name="Gilroy R."/>
        </authorList>
    </citation>
    <scope>NUCLEOTIDE SEQUENCE</scope>
    <source>
        <strain evidence="3">ChiHjej12B11-14209</strain>
    </source>
</reference>
<dbReference type="Pfam" id="PF21598">
    <property type="entry name" value="PvuRts1I-like_N"/>
    <property type="match status" value="1"/>
</dbReference>
<evidence type="ECO:0008006" key="5">
    <source>
        <dbReference type="Google" id="ProtNLM"/>
    </source>
</evidence>
<dbReference type="Pfam" id="PF18491">
    <property type="entry name" value="SRA"/>
    <property type="match status" value="1"/>
</dbReference>
<comment type="caution">
    <text evidence="3">The sequence shown here is derived from an EMBL/GenBank/DDBJ whole genome shotgun (WGS) entry which is preliminary data.</text>
</comment>
<feature type="domain" description="PvuRts1 I-like SET and RING associated" evidence="1">
    <location>
        <begin position="154"/>
        <end position="300"/>
    </location>
</feature>
<dbReference type="InterPro" id="IPR048797">
    <property type="entry name" value="PvuRts1I-like_N"/>
</dbReference>
<protein>
    <recommendedName>
        <fullName evidence="5">SET and RING associated domain-containing protein</fullName>
    </recommendedName>
</protein>
<proteinExistence type="predicted"/>
<dbReference type="AlphaFoldDB" id="A0A9D2JDI8"/>
<gene>
    <name evidence="3" type="ORF">IAA19_01330</name>
</gene>
<accession>A0A9D2JDI8</accession>
<evidence type="ECO:0000259" key="2">
    <source>
        <dbReference type="Pfam" id="PF21598"/>
    </source>
</evidence>
<evidence type="ECO:0000313" key="4">
    <source>
        <dbReference type="Proteomes" id="UP000824062"/>
    </source>
</evidence>
<dbReference type="InterPro" id="IPR040674">
    <property type="entry name" value="PvuRts1I-like_SRA"/>
</dbReference>
<evidence type="ECO:0000313" key="3">
    <source>
        <dbReference type="EMBL" id="HIZ45653.1"/>
    </source>
</evidence>
<name>A0A9D2JDI8_9ACTN</name>
<dbReference type="Proteomes" id="UP000824062">
    <property type="component" value="Unassembled WGS sequence"/>
</dbReference>
<organism evidence="3 4">
    <name type="scientific">Candidatus Olsenella pullistercoris</name>
    <dbReference type="NCBI Taxonomy" id="2838712"/>
    <lineage>
        <taxon>Bacteria</taxon>
        <taxon>Bacillati</taxon>
        <taxon>Actinomycetota</taxon>
        <taxon>Coriobacteriia</taxon>
        <taxon>Coriobacteriales</taxon>
        <taxon>Atopobiaceae</taxon>
        <taxon>Olsenella</taxon>
    </lineage>
</organism>
<evidence type="ECO:0000259" key="1">
    <source>
        <dbReference type="Pfam" id="PF18491"/>
    </source>
</evidence>
<feature type="domain" description="Restriction endonuclease PvuRts1 I-like N-terminal" evidence="2">
    <location>
        <begin position="5"/>
        <end position="100"/>
    </location>
</feature>